<dbReference type="PANTHER" id="PTHR13439">
    <property type="entry name" value="CT120 PROTEIN"/>
    <property type="match status" value="1"/>
</dbReference>
<dbReference type="InterPro" id="IPR050846">
    <property type="entry name" value="TLCD"/>
</dbReference>
<evidence type="ECO:0000313" key="8">
    <source>
        <dbReference type="Proteomes" id="UP000305948"/>
    </source>
</evidence>
<dbReference type="EMBL" id="ML213524">
    <property type="protein sequence ID" value="TFK47417.1"/>
    <property type="molecule type" value="Genomic_DNA"/>
</dbReference>
<protein>
    <recommendedName>
        <fullName evidence="6">TLC domain-containing protein</fullName>
    </recommendedName>
</protein>
<dbReference type="GO" id="GO:0055088">
    <property type="term" value="P:lipid homeostasis"/>
    <property type="evidence" value="ECO:0007669"/>
    <property type="project" value="TreeGrafter"/>
</dbReference>
<comment type="subcellular location">
    <subcellularLocation>
        <location evidence="1">Membrane</location>
        <topology evidence="1">Multi-pass membrane protein</topology>
    </subcellularLocation>
</comment>
<evidence type="ECO:0000256" key="3">
    <source>
        <dbReference type="ARBA" id="ARBA00022989"/>
    </source>
</evidence>
<dbReference type="InterPro" id="IPR006634">
    <property type="entry name" value="TLC-dom"/>
</dbReference>
<sequence length="231" mass="25915">LLPSLLTYISVYHFIAATRELTPKQRSWLLTTVASAVVTLASLPFVWDYLRSRGDVAQVRSSPHLAYMTNRIFQGYLIADISMGLIYYREQVGLLTGWVHHSLYIFVVELAIRRSWAHIFCFCGIMELPTFILSIASLNPALRSNVTFAVSFFATRIVLHVVLIVSYLLPYNRVNATQGSFIPAALLSLIFPMHAVWFAGCVKGFIKRHRAKVPAATFIAIEISAEPVPTP</sequence>
<dbReference type="AlphaFoldDB" id="A0A5C3MR67"/>
<dbReference type="Pfam" id="PF03798">
    <property type="entry name" value="TRAM_LAG1_CLN8"/>
    <property type="match status" value="1"/>
</dbReference>
<keyword evidence="3 5" id="KW-1133">Transmembrane helix</keyword>
<proteinExistence type="predicted"/>
<name>A0A5C3MR67_9AGAM</name>
<dbReference type="GO" id="GO:0016020">
    <property type="term" value="C:membrane"/>
    <property type="evidence" value="ECO:0007669"/>
    <property type="project" value="UniProtKB-SubCell"/>
</dbReference>
<feature type="transmembrane region" description="Helical" evidence="5">
    <location>
        <begin position="116"/>
        <end position="136"/>
    </location>
</feature>
<feature type="transmembrane region" description="Helical" evidence="5">
    <location>
        <begin position="28"/>
        <end position="50"/>
    </location>
</feature>
<evidence type="ECO:0000313" key="7">
    <source>
        <dbReference type="EMBL" id="TFK47417.1"/>
    </source>
</evidence>
<dbReference type="Proteomes" id="UP000305948">
    <property type="component" value="Unassembled WGS sequence"/>
</dbReference>
<dbReference type="GO" id="GO:0005783">
    <property type="term" value="C:endoplasmic reticulum"/>
    <property type="evidence" value="ECO:0007669"/>
    <property type="project" value="TreeGrafter"/>
</dbReference>
<feature type="transmembrane region" description="Helical" evidence="5">
    <location>
        <begin position="181"/>
        <end position="202"/>
    </location>
</feature>
<keyword evidence="8" id="KW-1185">Reference proteome</keyword>
<dbReference type="PANTHER" id="PTHR13439:SF72">
    <property type="entry name" value="TLC DOMAIN-CONTAINING PROTEIN"/>
    <property type="match status" value="1"/>
</dbReference>
<reference evidence="7 8" key="1">
    <citation type="journal article" date="2019" name="Nat. Ecol. Evol.">
        <title>Megaphylogeny resolves global patterns of mushroom evolution.</title>
        <authorList>
            <person name="Varga T."/>
            <person name="Krizsan K."/>
            <person name="Foldi C."/>
            <person name="Dima B."/>
            <person name="Sanchez-Garcia M."/>
            <person name="Sanchez-Ramirez S."/>
            <person name="Szollosi G.J."/>
            <person name="Szarkandi J.G."/>
            <person name="Papp V."/>
            <person name="Albert L."/>
            <person name="Andreopoulos W."/>
            <person name="Angelini C."/>
            <person name="Antonin V."/>
            <person name="Barry K.W."/>
            <person name="Bougher N.L."/>
            <person name="Buchanan P."/>
            <person name="Buyck B."/>
            <person name="Bense V."/>
            <person name="Catcheside P."/>
            <person name="Chovatia M."/>
            <person name="Cooper J."/>
            <person name="Damon W."/>
            <person name="Desjardin D."/>
            <person name="Finy P."/>
            <person name="Geml J."/>
            <person name="Haridas S."/>
            <person name="Hughes K."/>
            <person name="Justo A."/>
            <person name="Karasinski D."/>
            <person name="Kautmanova I."/>
            <person name="Kiss B."/>
            <person name="Kocsube S."/>
            <person name="Kotiranta H."/>
            <person name="LaButti K.M."/>
            <person name="Lechner B.E."/>
            <person name="Liimatainen K."/>
            <person name="Lipzen A."/>
            <person name="Lukacs Z."/>
            <person name="Mihaltcheva S."/>
            <person name="Morgado L.N."/>
            <person name="Niskanen T."/>
            <person name="Noordeloos M.E."/>
            <person name="Ohm R.A."/>
            <person name="Ortiz-Santana B."/>
            <person name="Ovrebo C."/>
            <person name="Racz N."/>
            <person name="Riley R."/>
            <person name="Savchenko A."/>
            <person name="Shiryaev A."/>
            <person name="Soop K."/>
            <person name="Spirin V."/>
            <person name="Szebenyi C."/>
            <person name="Tomsovsky M."/>
            <person name="Tulloss R.E."/>
            <person name="Uehling J."/>
            <person name="Grigoriev I.V."/>
            <person name="Vagvolgyi C."/>
            <person name="Papp T."/>
            <person name="Martin F.M."/>
            <person name="Miettinen O."/>
            <person name="Hibbett D.S."/>
            <person name="Nagy L.G."/>
        </authorList>
    </citation>
    <scope>NUCLEOTIDE SEQUENCE [LARGE SCALE GENOMIC DNA]</scope>
    <source>
        <strain evidence="7 8">OMC1185</strain>
    </source>
</reference>
<organism evidence="7 8">
    <name type="scientific">Heliocybe sulcata</name>
    <dbReference type="NCBI Taxonomy" id="5364"/>
    <lineage>
        <taxon>Eukaryota</taxon>
        <taxon>Fungi</taxon>
        <taxon>Dikarya</taxon>
        <taxon>Basidiomycota</taxon>
        <taxon>Agaricomycotina</taxon>
        <taxon>Agaricomycetes</taxon>
        <taxon>Gloeophyllales</taxon>
        <taxon>Gloeophyllaceae</taxon>
        <taxon>Heliocybe</taxon>
    </lineage>
</organism>
<feature type="domain" description="TLC" evidence="6">
    <location>
        <begin position="32"/>
        <end position="199"/>
    </location>
</feature>
<dbReference type="STRING" id="5364.A0A5C3MR67"/>
<accession>A0A5C3MR67</accession>
<keyword evidence="4 5" id="KW-0472">Membrane</keyword>
<keyword evidence="2 5" id="KW-0812">Transmembrane</keyword>
<evidence type="ECO:0000256" key="5">
    <source>
        <dbReference type="SAM" id="Phobius"/>
    </source>
</evidence>
<evidence type="ECO:0000259" key="6">
    <source>
        <dbReference type="Pfam" id="PF03798"/>
    </source>
</evidence>
<feature type="non-terminal residue" evidence="7">
    <location>
        <position position="231"/>
    </location>
</feature>
<evidence type="ECO:0000256" key="2">
    <source>
        <dbReference type="ARBA" id="ARBA00022692"/>
    </source>
</evidence>
<gene>
    <name evidence="7" type="ORF">OE88DRAFT_1608767</name>
</gene>
<evidence type="ECO:0000256" key="4">
    <source>
        <dbReference type="ARBA" id="ARBA00023136"/>
    </source>
</evidence>
<evidence type="ECO:0000256" key="1">
    <source>
        <dbReference type="ARBA" id="ARBA00004141"/>
    </source>
</evidence>
<feature type="transmembrane region" description="Helical" evidence="5">
    <location>
        <begin position="148"/>
        <end position="169"/>
    </location>
</feature>
<dbReference type="OrthoDB" id="341353at2759"/>
<feature type="non-terminal residue" evidence="7">
    <location>
        <position position="1"/>
    </location>
</feature>